<feature type="compositionally biased region" description="Polar residues" evidence="6">
    <location>
        <begin position="32"/>
        <end position="46"/>
    </location>
</feature>
<dbReference type="Pfam" id="PF04129">
    <property type="entry name" value="Vps52_CC"/>
    <property type="match status" value="1"/>
</dbReference>
<dbReference type="GO" id="GO:0032456">
    <property type="term" value="P:endocytic recycling"/>
    <property type="evidence" value="ECO:0007669"/>
    <property type="project" value="TreeGrafter"/>
</dbReference>
<evidence type="ECO:0000313" key="10">
    <source>
        <dbReference type="Proteomes" id="UP000557566"/>
    </source>
</evidence>
<feature type="region of interest" description="Disordered" evidence="6">
    <location>
        <begin position="1"/>
        <end position="68"/>
    </location>
</feature>
<evidence type="ECO:0000256" key="4">
    <source>
        <dbReference type="ARBA" id="ARBA00022927"/>
    </source>
</evidence>
<dbReference type="InterPro" id="IPR048361">
    <property type="entry name" value="Vps52_C"/>
</dbReference>
<feature type="compositionally biased region" description="Low complexity" evidence="6">
    <location>
        <begin position="12"/>
        <end position="25"/>
    </location>
</feature>
<dbReference type="InterPro" id="IPR007258">
    <property type="entry name" value="Vps52"/>
</dbReference>
<keyword evidence="10" id="KW-1185">Reference proteome</keyword>
<dbReference type="PANTHER" id="PTHR14190">
    <property type="entry name" value="SUPPRESSOR OF ACTIN MUTATIONS 2/VACUOLAR PROTEIN SORTING 52"/>
    <property type="match status" value="1"/>
</dbReference>
<evidence type="ECO:0000256" key="5">
    <source>
        <dbReference type="ARBA" id="ARBA00023034"/>
    </source>
</evidence>
<dbReference type="OrthoDB" id="19482at2759"/>
<dbReference type="GO" id="GO:0000938">
    <property type="term" value="C:GARP complex"/>
    <property type="evidence" value="ECO:0007669"/>
    <property type="project" value="TreeGrafter"/>
</dbReference>
<dbReference type="GO" id="GO:0006896">
    <property type="term" value="P:Golgi to vacuole transport"/>
    <property type="evidence" value="ECO:0007669"/>
    <property type="project" value="TreeGrafter"/>
</dbReference>
<evidence type="ECO:0000313" key="9">
    <source>
        <dbReference type="EMBL" id="KAF4513014.1"/>
    </source>
</evidence>
<dbReference type="PANTHER" id="PTHR14190:SF7">
    <property type="entry name" value="VACUOLAR PROTEIN SORTING-ASSOCIATED PROTEIN 52 HOMOLOG"/>
    <property type="match status" value="1"/>
</dbReference>
<evidence type="ECO:0000259" key="8">
    <source>
        <dbReference type="Pfam" id="PF20655"/>
    </source>
</evidence>
<evidence type="ECO:0000256" key="6">
    <source>
        <dbReference type="SAM" id="MobiDB-lite"/>
    </source>
</evidence>
<keyword evidence="5" id="KW-0333">Golgi apparatus</keyword>
<evidence type="ECO:0000256" key="3">
    <source>
        <dbReference type="ARBA" id="ARBA00022448"/>
    </source>
</evidence>
<evidence type="ECO:0000256" key="2">
    <source>
        <dbReference type="ARBA" id="ARBA00008180"/>
    </source>
</evidence>
<feature type="compositionally biased region" description="Polar residues" evidence="6">
    <location>
        <begin position="83"/>
        <end position="103"/>
    </location>
</feature>
<dbReference type="GO" id="GO:0019905">
    <property type="term" value="F:syntaxin binding"/>
    <property type="evidence" value="ECO:0007669"/>
    <property type="project" value="TreeGrafter"/>
</dbReference>
<evidence type="ECO:0000256" key="1">
    <source>
        <dbReference type="ARBA" id="ARBA00004601"/>
    </source>
</evidence>
<dbReference type="GO" id="GO:0042147">
    <property type="term" value="P:retrograde transport, endosome to Golgi"/>
    <property type="evidence" value="ECO:0007669"/>
    <property type="project" value="TreeGrafter"/>
</dbReference>
<feature type="domain" description="Vps52 coiled-coil" evidence="7">
    <location>
        <begin position="172"/>
        <end position="343"/>
    </location>
</feature>
<comment type="similarity">
    <text evidence="2">Belongs to the VPS52 family.</text>
</comment>
<feature type="domain" description="Vps52 C-terminal" evidence="8">
    <location>
        <begin position="360"/>
        <end position="678"/>
    </location>
</feature>
<dbReference type="Pfam" id="PF20655">
    <property type="entry name" value="Vps52_C"/>
    <property type="match status" value="1"/>
</dbReference>
<evidence type="ECO:0000259" key="7">
    <source>
        <dbReference type="Pfam" id="PF04129"/>
    </source>
</evidence>
<comment type="caution">
    <text evidence="9">The sequence shown here is derived from an EMBL/GenBank/DDBJ whole genome shotgun (WGS) entry which is preliminary data.</text>
</comment>
<sequence length="684" mass="76445">MWLDRLAGGPASTSVSSTPQPVSRSYSPLPRRTSSTLSPYVTSQRAGHSPRSSSLSPRNSSLSPRSSSLSLLFNDSSASLLSTSRRPNGSGLRQSSTTPDVPNSLETLEKLIGQKTIGQSDCGKQTGSVVEGDIELDVDFGGLSLKELAAQPQEPHPPNSRRPRIFDTYKGEKSKFEDLHHSIVACDDVLHSVESNLACFRNDLAAVSSDIESLQSRSTALNRRLDKRREVEKALAPLVEELSLSPEIVSRISSGPMDKAWLKTLSEVDRRARAQKTEVSSNSLHSRASEELGPLLEKLTLKAIERIRDFLVSQIKALRSPHINAHIIQQQSFLKFKELYTFLHMHHATLAEEISLAYMNTMRWYYLNRFSRYDKALGKVKIHVLDKSDTLGHEDTTRMAAMLSSARLAGPPHDAFNLGSRIDLLKAKNQSALPSYLAEEDRGGHYLEVPFRNLNLALMDNATVEYTFMAAFFCPALSLSQVSKNFNYVFEPTFELGRTLSKSLVGESFDVLGILMCIRLNQQFSFELQRRRVPALDGYTNATNMLLWPRLQLVMDRHCDSIRQLTNALPTKPARLAGEQCKLTAAPHMVTQRFGQLLNGFLALSGEAGDDEPVNASLQRLRSEVEAFLNRQSQSYGTDNRKSERFLYNNVSLILTIIGETEGKMAIEQREHFEQLKAVYQDKL</sequence>
<gene>
    <name evidence="9" type="ORF">G6O67_000337</name>
</gene>
<proteinExistence type="inferred from homology"/>
<keyword evidence="3" id="KW-0813">Transport</keyword>
<dbReference type="Proteomes" id="UP000557566">
    <property type="component" value="Unassembled WGS sequence"/>
</dbReference>
<dbReference type="GO" id="GO:0015031">
    <property type="term" value="P:protein transport"/>
    <property type="evidence" value="ECO:0007669"/>
    <property type="project" value="UniProtKB-KW"/>
</dbReference>
<dbReference type="GO" id="GO:0005829">
    <property type="term" value="C:cytosol"/>
    <property type="evidence" value="ECO:0007669"/>
    <property type="project" value="GOC"/>
</dbReference>
<keyword evidence="4" id="KW-0653">Protein transport</keyword>
<accession>A0A8H4PYX4</accession>
<comment type="subcellular location">
    <subcellularLocation>
        <location evidence="1">Golgi apparatus</location>
        <location evidence="1">trans-Golgi network</location>
    </subcellularLocation>
</comment>
<reference evidence="9 10" key="1">
    <citation type="journal article" date="2020" name="Genome Biol. Evol.">
        <title>A new high-quality draft genome assembly of the Chinese cordyceps Ophiocordyceps sinensis.</title>
        <authorList>
            <person name="Shu R."/>
            <person name="Zhang J."/>
            <person name="Meng Q."/>
            <person name="Zhang H."/>
            <person name="Zhou G."/>
            <person name="Li M."/>
            <person name="Wu P."/>
            <person name="Zhao Y."/>
            <person name="Chen C."/>
            <person name="Qin Q."/>
        </authorList>
    </citation>
    <scope>NUCLEOTIDE SEQUENCE [LARGE SCALE GENOMIC DNA]</scope>
    <source>
        <strain evidence="9 10">IOZ07</strain>
    </source>
</reference>
<dbReference type="EMBL" id="JAAVMX010000001">
    <property type="protein sequence ID" value="KAF4513014.1"/>
    <property type="molecule type" value="Genomic_DNA"/>
</dbReference>
<name>A0A8H4PYX4_9HYPO</name>
<feature type="region of interest" description="Disordered" evidence="6">
    <location>
        <begin position="80"/>
        <end position="103"/>
    </location>
</feature>
<evidence type="ECO:0008006" key="11">
    <source>
        <dbReference type="Google" id="ProtNLM"/>
    </source>
</evidence>
<protein>
    <recommendedName>
        <fullName evidence="11">Vps52 / Sac2 family protein</fullName>
    </recommendedName>
</protein>
<dbReference type="AlphaFoldDB" id="A0A8H4PYX4"/>
<organism evidence="9 10">
    <name type="scientific">Ophiocordyceps sinensis</name>
    <dbReference type="NCBI Taxonomy" id="72228"/>
    <lineage>
        <taxon>Eukaryota</taxon>
        <taxon>Fungi</taxon>
        <taxon>Dikarya</taxon>
        <taxon>Ascomycota</taxon>
        <taxon>Pezizomycotina</taxon>
        <taxon>Sordariomycetes</taxon>
        <taxon>Hypocreomycetidae</taxon>
        <taxon>Hypocreales</taxon>
        <taxon>Ophiocordycipitaceae</taxon>
        <taxon>Ophiocordyceps</taxon>
    </lineage>
</organism>
<dbReference type="InterPro" id="IPR048319">
    <property type="entry name" value="Vps52_CC"/>
</dbReference>
<feature type="compositionally biased region" description="Low complexity" evidence="6">
    <location>
        <begin position="49"/>
        <end position="68"/>
    </location>
</feature>